<evidence type="ECO:0000313" key="2">
    <source>
        <dbReference type="EMBL" id="TCN90778.1"/>
    </source>
</evidence>
<protein>
    <submittedName>
        <fullName evidence="2">AmpE protein (Signaling modulator of AmpD)</fullName>
    </submittedName>
</protein>
<keyword evidence="1" id="KW-1133">Transmembrane helix</keyword>
<organism evidence="2 3">
    <name type="scientific">Shewanella fodinae</name>
    <dbReference type="NCBI Taxonomy" id="552357"/>
    <lineage>
        <taxon>Bacteria</taxon>
        <taxon>Pseudomonadati</taxon>
        <taxon>Pseudomonadota</taxon>
        <taxon>Gammaproteobacteria</taxon>
        <taxon>Alteromonadales</taxon>
        <taxon>Shewanellaceae</taxon>
        <taxon>Shewanella</taxon>
    </lineage>
</organism>
<feature type="transmembrane region" description="Helical" evidence="1">
    <location>
        <begin position="184"/>
        <end position="206"/>
    </location>
</feature>
<dbReference type="GO" id="GO:0046677">
    <property type="term" value="P:response to antibiotic"/>
    <property type="evidence" value="ECO:0007669"/>
    <property type="project" value="TreeGrafter"/>
</dbReference>
<feature type="transmembrane region" description="Helical" evidence="1">
    <location>
        <begin position="72"/>
        <end position="89"/>
    </location>
</feature>
<dbReference type="Pfam" id="PF17113">
    <property type="entry name" value="AmpE"/>
    <property type="match status" value="1"/>
</dbReference>
<dbReference type="EMBL" id="SLWF01000001">
    <property type="protein sequence ID" value="TCN90778.1"/>
    <property type="molecule type" value="Genomic_DNA"/>
</dbReference>
<name>A0A4R2FLW2_9GAMM</name>
<dbReference type="AlphaFoldDB" id="A0A4R2FLW2"/>
<dbReference type="PANTHER" id="PTHR38684">
    <property type="entry name" value="PROTEIN AMPE"/>
    <property type="match status" value="1"/>
</dbReference>
<keyword evidence="1" id="KW-0472">Membrane</keyword>
<dbReference type="GO" id="GO:0005886">
    <property type="term" value="C:plasma membrane"/>
    <property type="evidence" value="ECO:0007669"/>
    <property type="project" value="TreeGrafter"/>
</dbReference>
<dbReference type="NCBIfam" id="NF008219">
    <property type="entry name" value="PRK10987.1"/>
    <property type="match status" value="1"/>
</dbReference>
<evidence type="ECO:0000313" key="3">
    <source>
        <dbReference type="Proteomes" id="UP000294832"/>
    </source>
</evidence>
<dbReference type="OrthoDB" id="9811967at2"/>
<reference evidence="2 3" key="1">
    <citation type="submission" date="2019-03" db="EMBL/GenBank/DDBJ databases">
        <title>Freshwater and sediment microbial communities from various areas in North America, analyzing microbe dynamics in response to fracking.</title>
        <authorList>
            <person name="Lamendella R."/>
        </authorList>
    </citation>
    <scope>NUCLEOTIDE SEQUENCE [LARGE SCALE GENOMIC DNA]</scope>
    <source>
        <strain evidence="2 3">74A</strain>
    </source>
</reference>
<accession>A0A4R2FLW2</accession>
<feature type="transmembrane region" description="Helical" evidence="1">
    <location>
        <begin position="41"/>
        <end position="65"/>
    </location>
</feature>
<gene>
    <name evidence="2" type="ORF">EDC91_101254</name>
</gene>
<feature type="transmembrane region" description="Helical" evidence="1">
    <location>
        <begin position="266"/>
        <end position="282"/>
    </location>
</feature>
<dbReference type="RefSeq" id="WP_133037504.1">
    <property type="nucleotide sequence ID" value="NZ_SLWF01000001.1"/>
</dbReference>
<comment type="caution">
    <text evidence="2">The sequence shown here is derived from an EMBL/GenBank/DDBJ whole genome shotgun (WGS) entry which is preliminary data.</text>
</comment>
<keyword evidence="1" id="KW-0812">Transmembrane</keyword>
<proteinExistence type="predicted"/>
<keyword evidence="3" id="KW-1185">Reference proteome</keyword>
<dbReference type="InterPro" id="IPR031347">
    <property type="entry name" value="AmpE"/>
</dbReference>
<sequence length="283" mass="32099">MALFSLLVAIIIERLKLLPDALQLDNGLRWYQRHLFTSNLLQSSSGMLLALLFPAVSLAVVLWVIRDQFLGLPTLIIWVILATVCFSHQRQRAVFKRYMQAACRGDVEACFLYARELDCTDCLDAVSEKELGARVGQMAAWINYRYYAAVALFLIVFGPVGVVFYCTVRFFAEERKRQGLQWPLLPGLLYVLDWLPVRLVALGYVFSGQFSASFGRWRELALDWRSRPRKIITDVAVAAEEMPEASEAPVCVRSTIALLTLSKRNFVLLLTILSLLTIFGLVR</sequence>
<dbReference type="InterPro" id="IPR052966">
    <property type="entry name" value="Beta-lactamase_Reg"/>
</dbReference>
<dbReference type="Proteomes" id="UP000294832">
    <property type="component" value="Unassembled WGS sequence"/>
</dbReference>
<dbReference type="PANTHER" id="PTHR38684:SF1">
    <property type="entry name" value="PROTEIN AMPE"/>
    <property type="match status" value="1"/>
</dbReference>
<feature type="transmembrane region" description="Helical" evidence="1">
    <location>
        <begin position="146"/>
        <end position="172"/>
    </location>
</feature>
<evidence type="ECO:0000256" key="1">
    <source>
        <dbReference type="SAM" id="Phobius"/>
    </source>
</evidence>